<protein>
    <submittedName>
        <fullName evidence="2">VOC family protein</fullName>
    </submittedName>
</protein>
<dbReference type="EMBL" id="JBDLBR010000002">
    <property type="protein sequence ID" value="MEN7536918.1"/>
    <property type="molecule type" value="Genomic_DNA"/>
</dbReference>
<feature type="domain" description="VOC" evidence="1">
    <location>
        <begin position="145"/>
        <end position="260"/>
    </location>
</feature>
<dbReference type="InterPro" id="IPR029068">
    <property type="entry name" value="Glyas_Bleomycin-R_OHBP_Dase"/>
</dbReference>
<dbReference type="InterPro" id="IPR037523">
    <property type="entry name" value="VOC_core"/>
</dbReference>
<dbReference type="InterPro" id="IPR004360">
    <property type="entry name" value="Glyas_Fos-R_dOase_dom"/>
</dbReference>
<organism evidence="2 3">
    <name type="scientific">Aurantiacibacter flavus</name>
    <dbReference type="NCBI Taxonomy" id="3145232"/>
    <lineage>
        <taxon>Bacteria</taxon>
        <taxon>Pseudomonadati</taxon>
        <taxon>Pseudomonadota</taxon>
        <taxon>Alphaproteobacteria</taxon>
        <taxon>Sphingomonadales</taxon>
        <taxon>Erythrobacteraceae</taxon>
        <taxon>Aurantiacibacter</taxon>
    </lineage>
</organism>
<dbReference type="PANTHER" id="PTHR33993:SF14">
    <property type="entry name" value="GB|AAF24581.1"/>
    <property type="match status" value="1"/>
</dbReference>
<comment type="caution">
    <text evidence="2">The sequence shown here is derived from an EMBL/GenBank/DDBJ whole genome shotgun (WGS) entry which is preliminary data.</text>
</comment>
<evidence type="ECO:0000259" key="1">
    <source>
        <dbReference type="PROSITE" id="PS51819"/>
    </source>
</evidence>
<dbReference type="SUPFAM" id="SSF54593">
    <property type="entry name" value="Glyoxalase/Bleomycin resistance protein/Dihydroxybiphenyl dioxygenase"/>
    <property type="match status" value="2"/>
</dbReference>
<dbReference type="PANTHER" id="PTHR33993">
    <property type="entry name" value="GLYOXALASE-RELATED"/>
    <property type="match status" value="1"/>
</dbReference>
<keyword evidence="3" id="KW-1185">Reference proteome</keyword>
<evidence type="ECO:0000313" key="2">
    <source>
        <dbReference type="EMBL" id="MEN7536918.1"/>
    </source>
</evidence>
<dbReference type="RefSeq" id="WP_346784366.1">
    <property type="nucleotide sequence ID" value="NZ_JBDLBR010000002.1"/>
</dbReference>
<gene>
    <name evidence="2" type="ORF">ABDJ38_07010</name>
</gene>
<dbReference type="Proteomes" id="UP001484535">
    <property type="component" value="Unassembled WGS sequence"/>
</dbReference>
<reference evidence="2 3" key="1">
    <citation type="submission" date="2024-05" db="EMBL/GenBank/DDBJ databases">
        <authorList>
            <person name="Park S."/>
        </authorList>
    </citation>
    <scope>NUCLEOTIDE SEQUENCE [LARGE SCALE GENOMIC DNA]</scope>
    <source>
        <strain evidence="2 3">DGU5</strain>
    </source>
</reference>
<dbReference type="Gene3D" id="3.10.180.10">
    <property type="entry name" value="2,3-Dihydroxybiphenyl 1,2-Dioxygenase, domain 1"/>
    <property type="match status" value="2"/>
</dbReference>
<accession>A0ABV0CVQ8</accession>
<dbReference type="PROSITE" id="PS51819">
    <property type="entry name" value="VOC"/>
    <property type="match status" value="2"/>
</dbReference>
<evidence type="ECO:0000313" key="3">
    <source>
        <dbReference type="Proteomes" id="UP001484535"/>
    </source>
</evidence>
<dbReference type="Pfam" id="PF00903">
    <property type="entry name" value="Glyoxalase"/>
    <property type="match status" value="2"/>
</dbReference>
<name>A0ABV0CVQ8_9SPHN</name>
<dbReference type="InterPro" id="IPR052164">
    <property type="entry name" value="Anthracycline_SecMetBiosynth"/>
</dbReference>
<feature type="domain" description="VOC" evidence="1">
    <location>
        <begin position="4"/>
        <end position="124"/>
    </location>
</feature>
<proteinExistence type="predicted"/>
<sequence length="262" mass="27834">MVGFPIWYELMTPEPAAVAPFYKATLGWDISASGNVMPNGSDYRMIARSDGSFQGGVLTLTEAMLAGGASPGWLPYFDVDDVQAWCDLAEAKGAKVWMVQAMTGVGTMAMVSDPEGVPFYVMKPQPPADDPDAKSTVFAPGAVGRCAWNERNKVSGENMVAFYIDLFDWTELDAIPMPEGHFYRMVGTGEQRIAAISTMGVADLPPSWLCYFRVANLAATRTAVETTGGTVVMAPDPVPGSESIVVAKDPGGALLAFVAEGA</sequence>